<dbReference type="GO" id="GO:0008270">
    <property type="term" value="F:zinc ion binding"/>
    <property type="evidence" value="ECO:0007669"/>
    <property type="project" value="UniProtKB-KW"/>
</dbReference>
<comment type="subcellular location">
    <subcellularLocation>
        <location evidence="1">Nucleus</location>
    </subcellularLocation>
</comment>
<reference evidence="6 7" key="2">
    <citation type="submission" date="2020-07" db="EMBL/GenBank/DDBJ databases">
        <title>Genome assembly of wild tea tree DASZ reveals pedigree and selection history of tea varieties.</title>
        <authorList>
            <person name="Zhang W."/>
        </authorList>
    </citation>
    <scope>NUCLEOTIDE SEQUENCE [LARGE SCALE GENOMIC DNA]</scope>
    <source>
        <strain evidence="7">cv. G240</strain>
        <tissue evidence="6">Leaf</tissue>
    </source>
</reference>
<evidence type="ECO:0000256" key="4">
    <source>
        <dbReference type="ARBA" id="ARBA00022833"/>
    </source>
</evidence>
<reference evidence="7" key="1">
    <citation type="journal article" date="2020" name="Nat. Commun.">
        <title>Genome assembly of wild tea tree DASZ reveals pedigree and selection history of tea varieties.</title>
        <authorList>
            <person name="Zhang W."/>
            <person name="Zhang Y."/>
            <person name="Qiu H."/>
            <person name="Guo Y."/>
            <person name="Wan H."/>
            <person name="Zhang X."/>
            <person name="Scossa F."/>
            <person name="Alseekh S."/>
            <person name="Zhang Q."/>
            <person name="Wang P."/>
            <person name="Xu L."/>
            <person name="Schmidt M.H."/>
            <person name="Jia X."/>
            <person name="Li D."/>
            <person name="Zhu A."/>
            <person name="Guo F."/>
            <person name="Chen W."/>
            <person name="Ni D."/>
            <person name="Usadel B."/>
            <person name="Fernie A.R."/>
            <person name="Wen W."/>
        </authorList>
    </citation>
    <scope>NUCLEOTIDE SEQUENCE [LARGE SCALE GENOMIC DNA]</scope>
    <source>
        <strain evidence="7">cv. G240</strain>
    </source>
</reference>
<evidence type="ECO:0000313" key="7">
    <source>
        <dbReference type="Proteomes" id="UP000593564"/>
    </source>
</evidence>
<evidence type="ECO:0000256" key="3">
    <source>
        <dbReference type="ARBA" id="ARBA00022771"/>
    </source>
</evidence>
<dbReference type="AlphaFoldDB" id="A0A7J7G2E5"/>
<keyword evidence="7" id="KW-1185">Reference proteome</keyword>
<gene>
    <name evidence="6" type="ORF">HYC85_029587</name>
</gene>
<dbReference type="SMART" id="SM00614">
    <property type="entry name" value="ZnF_BED"/>
    <property type="match status" value="1"/>
</dbReference>
<dbReference type="InterPro" id="IPR052035">
    <property type="entry name" value="ZnF_BED_domain_contain"/>
</dbReference>
<dbReference type="PANTHER" id="PTHR46481">
    <property type="entry name" value="ZINC FINGER BED DOMAIN-CONTAINING PROTEIN 4"/>
    <property type="match status" value="1"/>
</dbReference>
<keyword evidence="4" id="KW-0862">Zinc</keyword>
<evidence type="ECO:0008006" key="8">
    <source>
        <dbReference type="Google" id="ProtNLM"/>
    </source>
</evidence>
<keyword evidence="5" id="KW-0539">Nucleus</keyword>
<proteinExistence type="predicted"/>
<keyword evidence="3" id="KW-0863">Zinc-finger</keyword>
<sequence>MDIVNEDANDVDNLIELEEDVRENGVPEDNNPFQKKTRKRTSKVWNEIKKVVLSDGTKKAECMHCKTRFAIPLMGATTHLLRHSNNCARRQLVEKKQKVLSLETTGSDSVTNVAAFKYDQAKVREATSHMILYHEYPFMKIDHVLFNKFMKTATPRWQKITCTTAKNDCVPTYDIEKKKFKILSKIVNRISITTNLWKSGKKIQYMVVTGPFIDIDWKLQNCVLNFCNVPPLHTGVNIMNALYKCLVEWDIENKLGSACLQPYSEAPSVKPPNSERSSCSIYSFGSNSSGSTSSCLKGINMSSVTCAAANALSQPCLKSRFSNSRASSTYFSIANNSPSPNALAATDYACSVTILATRSSALRFSRSAFASFKAASKRFSLSLVA</sequence>
<dbReference type="GO" id="GO:0005634">
    <property type="term" value="C:nucleus"/>
    <property type="evidence" value="ECO:0007669"/>
    <property type="project" value="UniProtKB-SubCell"/>
</dbReference>
<name>A0A7J7G2E5_CAMSI</name>
<dbReference type="InterPro" id="IPR012337">
    <property type="entry name" value="RNaseH-like_sf"/>
</dbReference>
<comment type="caution">
    <text evidence="6">The sequence shown here is derived from an EMBL/GenBank/DDBJ whole genome shotgun (WGS) entry which is preliminary data.</text>
</comment>
<evidence type="ECO:0000313" key="6">
    <source>
        <dbReference type="EMBL" id="KAF5933416.1"/>
    </source>
</evidence>
<dbReference type="SUPFAM" id="SSF53098">
    <property type="entry name" value="Ribonuclease H-like"/>
    <property type="match status" value="1"/>
</dbReference>
<dbReference type="PANTHER" id="PTHR46481:SF10">
    <property type="entry name" value="ZINC FINGER BED DOMAIN-CONTAINING PROTEIN 39"/>
    <property type="match status" value="1"/>
</dbReference>
<evidence type="ECO:0000256" key="2">
    <source>
        <dbReference type="ARBA" id="ARBA00022723"/>
    </source>
</evidence>
<keyword evidence="2" id="KW-0479">Metal-binding</keyword>
<accession>A0A7J7G2E5</accession>
<dbReference type="Proteomes" id="UP000593564">
    <property type="component" value="Unassembled WGS sequence"/>
</dbReference>
<evidence type="ECO:0000256" key="5">
    <source>
        <dbReference type="ARBA" id="ARBA00023242"/>
    </source>
</evidence>
<evidence type="ECO:0000256" key="1">
    <source>
        <dbReference type="ARBA" id="ARBA00004123"/>
    </source>
</evidence>
<protein>
    <recommendedName>
        <fullName evidence="8">BED-type domain-containing protein</fullName>
    </recommendedName>
</protein>
<dbReference type="EMBL" id="JACBKZ010000014">
    <property type="protein sequence ID" value="KAF5933416.1"/>
    <property type="molecule type" value="Genomic_DNA"/>
</dbReference>
<organism evidence="6 7">
    <name type="scientific">Camellia sinensis</name>
    <name type="common">Tea plant</name>
    <name type="synonym">Thea sinensis</name>
    <dbReference type="NCBI Taxonomy" id="4442"/>
    <lineage>
        <taxon>Eukaryota</taxon>
        <taxon>Viridiplantae</taxon>
        <taxon>Streptophyta</taxon>
        <taxon>Embryophyta</taxon>
        <taxon>Tracheophyta</taxon>
        <taxon>Spermatophyta</taxon>
        <taxon>Magnoliopsida</taxon>
        <taxon>eudicotyledons</taxon>
        <taxon>Gunneridae</taxon>
        <taxon>Pentapetalae</taxon>
        <taxon>asterids</taxon>
        <taxon>Ericales</taxon>
        <taxon>Theaceae</taxon>
        <taxon>Camellia</taxon>
    </lineage>
</organism>